<dbReference type="HOGENOM" id="CLU_2633751_0_0_0"/>
<evidence type="ECO:0000313" key="2">
    <source>
        <dbReference type="Proteomes" id="UP000027059"/>
    </source>
</evidence>
<evidence type="ECO:0000313" key="1">
    <source>
        <dbReference type="EMBL" id="AIA31383.1"/>
    </source>
</evidence>
<reference evidence="1 2" key="2">
    <citation type="journal article" date="2015" name="Biomed. Res. Int.">
        <title>Effects of Arsenite Resistance on the Growth and Functional Gene Expression of Leptospirillum ferriphilum and Acidithiobacillus thiooxidans in Pure Culture and Coculture.</title>
        <authorList>
            <person name="Jiang H."/>
            <person name="Liang Y."/>
            <person name="Yin H."/>
            <person name="Xiao Y."/>
            <person name="Guo X."/>
            <person name="Xu Y."/>
            <person name="Hu Q."/>
            <person name="Liu H."/>
            <person name="Liu X."/>
        </authorList>
    </citation>
    <scope>NUCLEOTIDE SEQUENCE [LARGE SCALE GENOMIC DNA]</scope>
    <source>
        <strain evidence="1 2">YSK</strain>
    </source>
</reference>
<reference evidence="2" key="1">
    <citation type="submission" date="2014-02" db="EMBL/GenBank/DDBJ databases">
        <title>Complete genome sequence and comparative genomic analysis of the nitrogen-fixing bacterium Leptospirillum ferriphilum YSK.</title>
        <authorList>
            <person name="Guo X."/>
            <person name="Yin H."/>
            <person name="Liang Y."/>
            <person name="Hu Q."/>
            <person name="Ma L."/>
            <person name="Xiao Y."/>
            <person name="Zhang X."/>
            <person name="Qiu G."/>
            <person name="Liu X."/>
        </authorList>
    </citation>
    <scope>NUCLEOTIDE SEQUENCE [LARGE SCALE GENOMIC DNA]</scope>
    <source>
        <strain evidence="2">YSK</strain>
    </source>
</reference>
<name>A0A059XWW5_9BACT</name>
<proteinExistence type="predicted"/>
<accession>A0A059XWW5</accession>
<keyword evidence="2" id="KW-1185">Reference proteome</keyword>
<dbReference type="EMBL" id="CP007243">
    <property type="protein sequence ID" value="AIA31383.1"/>
    <property type="molecule type" value="Genomic_DNA"/>
</dbReference>
<sequence>MTWLPGKTLATENMSGKDRIVVRLDCLSQAHRMEFAFVGTHPLAGESRHLSSAVSSRLRERETGRSLSFSFIFGGMT</sequence>
<organism evidence="1 2">
    <name type="scientific">Leptospirillum ferriphilum YSK</name>
    <dbReference type="NCBI Taxonomy" id="1441628"/>
    <lineage>
        <taxon>Bacteria</taxon>
        <taxon>Pseudomonadati</taxon>
        <taxon>Nitrospirota</taxon>
        <taxon>Nitrospiria</taxon>
        <taxon>Nitrospirales</taxon>
        <taxon>Nitrospiraceae</taxon>
        <taxon>Leptospirillum</taxon>
    </lineage>
</organism>
<gene>
    <name evidence="1" type="ORF">Y981_00845</name>
</gene>
<dbReference type="Proteomes" id="UP000027059">
    <property type="component" value="Chromosome"/>
</dbReference>
<dbReference type="AlphaFoldDB" id="A0A059XWW5"/>
<protein>
    <submittedName>
        <fullName evidence="1">Uncharacterized protein</fullName>
    </submittedName>
</protein>
<dbReference type="KEGG" id="lfp:Y981_00845"/>